<name>A0A8J3M7M4_9RHOB</name>
<evidence type="ECO:0000313" key="11">
    <source>
        <dbReference type="Proteomes" id="UP000626220"/>
    </source>
</evidence>
<feature type="transmembrane region" description="Helical" evidence="7">
    <location>
        <begin position="268"/>
        <end position="286"/>
    </location>
</feature>
<feature type="domain" description="EamA" evidence="9">
    <location>
        <begin position="12"/>
        <end position="146"/>
    </location>
</feature>
<evidence type="ECO:0000256" key="3">
    <source>
        <dbReference type="ARBA" id="ARBA00022692"/>
    </source>
</evidence>
<feature type="domain" description="EamA" evidence="9">
    <location>
        <begin position="156"/>
        <end position="285"/>
    </location>
</feature>
<evidence type="ECO:0000256" key="4">
    <source>
        <dbReference type="ARBA" id="ARBA00022989"/>
    </source>
</evidence>
<feature type="transmembrane region" description="Helical" evidence="7">
    <location>
        <begin position="49"/>
        <end position="66"/>
    </location>
</feature>
<dbReference type="Pfam" id="PF00892">
    <property type="entry name" value="EamA"/>
    <property type="match status" value="2"/>
</dbReference>
<dbReference type="InterPro" id="IPR000620">
    <property type="entry name" value="EamA_dom"/>
</dbReference>
<evidence type="ECO:0000256" key="1">
    <source>
        <dbReference type="ARBA" id="ARBA00004141"/>
    </source>
</evidence>
<accession>A0A8J3M7M4</accession>
<dbReference type="SUPFAM" id="SSF103481">
    <property type="entry name" value="Multidrug resistance efflux transporter EmrE"/>
    <property type="match status" value="2"/>
</dbReference>
<keyword evidence="8" id="KW-0732">Signal</keyword>
<feature type="transmembrane region" description="Helical" evidence="7">
    <location>
        <begin position="78"/>
        <end position="100"/>
    </location>
</feature>
<comment type="similarity">
    <text evidence="2">Belongs to the drug/metabolite transporter (DMT) superfamily. 10 TMS drug/metabolite exporter (DME) (TC 2.A.7.3) family.</text>
</comment>
<dbReference type="EMBL" id="BNCJ01000004">
    <property type="protein sequence ID" value="GHF48700.1"/>
    <property type="molecule type" value="Genomic_DNA"/>
</dbReference>
<evidence type="ECO:0000256" key="6">
    <source>
        <dbReference type="SAM" id="MobiDB-lite"/>
    </source>
</evidence>
<feature type="transmembrane region" description="Helical" evidence="7">
    <location>
        <begin position="212"/>
        <end position="231"/>
    </location>
</feature>
<keyword evidence="4 7" id="KW-1133">Transmembrane helix</keyword>
<comment type="caution">
    <text evidence="10">The sequence shown here is derived from an EMBL/GenBank/DDBJ whole genome shotgun (WGS) entry which is preliminary data.</text>
</comment>
<feature type="chain" id="PRO_5035260896" description="EamA domain-containing protein" evidence="8">
    <location>
        <begin position="25"/>
        <end position="323"/>
    </location>
</feature>
<feature type="region of interest" description="Disordered" evidence="6">
    <location>
        <begin position="292"/>
        <end position="323"/>
    </location>
</feature>
<evidence type="ECO:0000256" key="8">
    <source>
        <dbReference type="SAM" id="SignalP"/>
    </source>
</evidence>
<dbReference type="Proteomes" id="UP000626220">
    <property type="component" value="Unassembled WGS sequence"/>
</dbReference>
<evidence type="ECO:0000313" key="10">
    <source>
        <dbReference type="EMBL" id="GHF48700.1"/>
    </source>
</evidence>
<feature type="transmembrane region" description="Helical" evidence="7">
    <location>
        <begin position="186"/>
        <end position="206"/>
    </location>
</feature>
<proteinExistence type="inferred from homology"/>
<dbReference type="PANTHER" id="PTHR22911">
    <property type="entry name" value="ACYL-MALONYL CONDENSING ENZYME-RELATED"/>
    <property type="match status" value="1"/>
</dbReference>
<dbReference type="AlphaFoldDB" id="A0A8J3M7M4"/>
<feature type="transmembrane region" description="Helical" evidence="7">
    <location>
        <begin position="243"/>
        <end position="262"/>
    </location>
</feature>
<evidence type="ECO:0000259" key="9">
    <source>
        <dbReference type="Pfam" id="PF00892"/>
    </source>
</evidence>
<dbReference type="InterPro" id="IPR037185">
    <property type="entry name" value="EmrE-like"/>
</dbReference>
<dbReference type="PANTHER" id="PTHR22911:SF6">
    <property type="entry name" value="SOLUTE CARRIER FAMILY 35 MEMBER G1"/>
    <property type="match status" value="1"/>
</dbReference>
<dbReference type="RefSeq" id="WP_189680142.1">
    <property type="nucleotide sequence ID" value="NZ_BNCJ01000004.1"/>
</dbReference>
<reference evidence="10" key="1">
    <citation type="journal article" date="2014" name="Int. J. Syst. Evol. Microbiol.">
        <title>Complete genome sequence of Corynebacterium casei LMG S-19264T (=DSM 44701T), isolated from a smear-ripened cheese.</title>
        <authorList>
            <consortium name="US DOE Joint Genome Institute (JGI-PGF)"/>
            <person name="Walter F."/>
            <person name="Albersmeier A."/>
            <person name="Kalinowski J."/>
            <person name="Ruckert C."/>
        </authorList>
    </citation>
    <scope>NUCLEOTIDE SEQUENCE</scope>
    <source>
        <strain evidence="10">KCTC 42650</strain>
    </source>
</reference>
<comment type="subcellular location">
    <subcellularLocation>
        <location evidence="1">Membrane</location>
        <topology evidence="1">Multi-pass membrane protein</topology>
    </subcellularLocation>
</comment>
<feature type="transmembrane region" description="Helical" evidence="7">
    <location>
        <begin position="106"/>
        <end position="123"/>
    </location>
</feature>
<keyword evidence="11" id="KW-1185">Reference proteome</keyword>
<sequence length="323" mass="33499">MFTPKTHNPALAAALILLASAFIAATTLLAKALSTGALGAPLHPLQISHARFVFAFALFAGGAMVLRPRITRPHWGLHLGRTLCGWGGVSLMFAAVAHIAMGDATAISFLNPVFAMMLAIPLLGEKVGRVRWSAAAIAITGMVILLRPTPESFQPAALLALAAAASMGMELIFIKKLTRREGLFQILLVNNLLGVCIASAAVLPVWQMPEPGQWPALAAIGILMACAQIAFVNGMARADASFVAPFSYATLLFAALYDFAVFDVVPDAVSILGAVVILAGALLLALREGRAQSSPPVPAQTRPEAVANGADKAAGDGPGSGQH</sequence>
<evidence type="ECO:0000256" key="7">
    <source>
        <dbReference type="SAM" id="Phobius"/>
    </source>
</evidence>
<evidence type="ECO:0000256" key="2">
    <source>
        <dbReference type="ARBA" id="ARBA00009853"/>
    </source>
</evidence>
<keyword evidence="3 7" id="KW-0812">Transmembrane</keyword>
<evidence type="ECO:0000256" key="5">
    <source>
        <dbReference type="ARBA" id="ARBA00023136"/>
    </source>
</evidence>
<feature type="transmembrane region" description="Helical" evidence="7">
    <location>
        <begin position="130"/>
        <end position="147"/>
    </location>
</feature>
<keyword evidence="5 7" id="KW-0472">Membrane</keyword>
<protein>
    <recommendedName>
        <fullName evidence="9">EamA domain-containing protein</fullName>
    </recommendedName>
</protein>
<feature type="signal peptide" evidence="8">
    <location>
        <begin position="1"/>
        <end position="24"/>
    </location>
</feature>
<dbReference type="GO" id="GO:0016020">
    <property type="term" value="C:membrane"/>
    <property type="evidence" value="ECO:0007669"/>
    <property type="project" value="UniProtKB-SubCell"/>
</dbReference>
<feature type="transmembrane region" description="Helical" evidence="7">
    <location>
        <begin position="153"/>
        <end position="174"/>
    </location>
</feature>
<organism evidence="10 11">
    <name type="scientific">Seohaeicola zhoushanensis</name>
    <dbReference type="NCBI Taxonomy" id="1569283"/>
    <lineage>
        <taxon>Bacteria</taxon>
        <taxon>Pseudomonadati</taxon>
        <taxon>Pseudomonadota</taxon>
        <taxon>Alphaproteobacteria</taxon>
        <taxon>Rhodobacterales</taxon>
        <taxon>Roseobacteraceae</taxon>
        <taxon>Seohaeicola</taxon>
    </lineage>
</organism>
<gene>
    <name evidence="10" type="ORF">GCM10017056_20310</name>
</gene>
<reference evidence="10" key="2">
    <citation type="submission" date="2020-09" db="EMBL/GenBank/DDBJ databases">
        <authorList>
            <person name="Sun Q."/>
            <person name="Kim S."/>
        </authorList>
    </citation>
    <scope>NUCLEOTIDE SEQUENCE</scope>
    <source>
        <strain evidence="10">KCTC 42650</strain>
    </source>
</reference>